<dbReference type="STRING" id="1211777.BN77_p11183"/>
<accession>K0Q5G6</accession>
<organism evidence="5 6">
    <name type="scientific">Rhizobium mesoamericanum STM3625</name>
    <dbReference type="NCBI Taxonomy" id="1211777"/>
    <lineage>
        <taxon>Bacteria</taxon>
        <taxon>Pseudomonadati</taxon>
        <taxon>Pseudomonadota</taxon>
        <taxon>Alphaproteobacteria</taxon>
        <taxon>Hyphomicrobiales</taxon>
        <taxon>Rhizobiaceae</taxon>
        <taxon>Rhizobium/Agrobacterium group</taxon>
        <taxon>Rhizobium</taxon>
    </lineage>
</organism>
<dbReference type="GO" id="GO:0051075">
    <property type="term" value="F:S-adenosylmethionine:tRNA ribosyltransferase-isomerase activity"/>
    <property type="evidence" value="ECO:0007669"/>
    <property type="project" value="TreeGrafter"/>
</dbReference>
<dbReference type="InterPro" id="IPR042119">
    <property type="entry name" value="QueA_dom2"/>
</dbReference>
<dbReference type="Gene3D" id="2.40.10.240">
    <property type="entry name" value="QueA-like"/>
    <property type="match status" value="1"/>
</dbReference>
<evidence type="ECO:0000313" key="5">
    <source>
        <dbReference type="EMBL" id="CCM78499.1"/>
    </source>
</evidence>
<evidence type="ECO:0000256" key="2">
    <source>
        <dbReference type="ARBA" id="ARBA00022679"/>
    </source>
</evidence>
<evidence type="ECO:0000256" key="4">
    <source>
        <dbReference type="ARBA" id="ARBA00022785"/>
    </source>
</evidence>
<protein>
    <submittedName>
        <fullName evidence="5">Putative S-adenosylmethionine tRNA ribosyltransferase protein</fullName>
    </submittedName>
</protein>
<dbReference type="InterPro" id="IPR003699">
    <property type="entry name" value="QueA"/>
</dbReference>
<dbReference type="HOGENOM" id="CLU_039110_2_0_5"/>
<dbReference type="eggNOG" id="COG0809">
    <property type="taxonomic scope" value="Bacteria"/>
</dbReference>
<keyword evidence="1" id="KW-0963">Cytoplasm</keyword>
<name>K0Q5G6_9HYPH</name>
<dbReference type="AlphaFoldDB" id="K0Q5G6"/>
<dbReference type="Gene3D" id="3.40.1780.10">
    <property type="entry name" value="QueA-like"/>
    <property type="match status" value="2"/>
</dbReference>
<keyword evidence="2 5" id="KW-0808">Transferase</keyword>
<dbReference type="GO" id="GO:0008616">
    <property type="term" value="P:tRNA queuosine(34) biosynthetic process"/>
    <property type="evidence" value="ECO:0007669"/>
    <property type="project" value="UniProtKB-KW"/>
</dbReference>
<evidence type="ECO:0000256" key="3">
    <source>
        <dbReference type="ARBA" id="ARBA00022691"/>
    </source>
</evidence>
<evidence type="ECO:0000313" key="6">
    <source>
        <dbReference type="Proteomes" id="UP000009319"/>
    </source>
</evidence>
<keyword evidence="6" id="KW-1185">Reference proteome</keyword>
<gene>
    <name evidence="5" type="ORF">BN77_p11183</name>
</gene>
<dbReference type="InterPro" id="IPR042118">
    <property type="entry name" value="QueA_dom1"/>
</dbReference>
<dbReference type="EMBL" id="CANI01000039">
    <property type="protein sequence ID" value="CCM78499.1"/>
    <property type="molecule type" value="Genomic_DNA"/>
</dbReference>
<dbReference type="SUPFAM" id="SSF111337">
    <property type="entry name" value="QueA-like"/>
    <property type="match status" value="1"/>
</dbReference>
<sequence length="347" mass="37784">MIAADRLDRHSARLLVIEADGSMRHLQRAKFETLFDPGDLVIANDAATLPASLHGTHLPSDKLIEIRLAGWLSLSDPARFVAIAFGSGDHHTRTEDRLPPPGLSVGDRLRLGPLEAMIERLLGHPRLLELRFLSNRAAVFAGLARHGRPIQYAHVAEPLPLWDVWTKIAAAPVAFEAPSASFALDWHTLQAWRRRAVGFSTLTHAAGVSSTGDPALDLRLPFDEPYYIPRHTAVEIARAKLRGGRIVAIGTSVVRALEAATDCDGNVSAGGGVATGRIGRGTRLRVVDAVLTGVHQPGESHFELLRAFAEDDRLARASATLTACRYRTHEFGDSVLLHRQPTLLSRE</sequence>
<dbReference type="PANTHER" id="PTHR30307:SF0">
    <property type="entry name" value="S-ADENOSYLMETHIONINE:TRNA RIBOSYLTRANSFERASE-ISOMERASE"/>
    <property type="match status" value="1"/>
</dbReference>
<keyword evidence="4" id="KW-0671">Queuosine biosynthesis</keyword>
<dbReference type="Pfam" id="PF02547">
    <property type="entry name" value="Queuosine_synth"/>
    <property type="match status" value="1"/>
</dbReference>
<dbReference type="InterPro" id="IPR036100">
    <property type="entry name" value="QueA_sf"/>
</dbReference>
<comment type="caution">
    <text evidence="5">The sequence shown here is derived from an EMBL/GenBank/DDBJ whole genome shotgun (WGS) entry which is preliminary data.</text>
</comment>
<dbReference type="Proteomes" id="UP000009319">
    <property type="component" value="Unassembled WGS sequence"/>
</dbReference>
<keyword evidence="3" id="KW-0949">S-adenosyl-L-methionine</keyword>
<dbReference type="RefSeq" id="WP_007537518.1">
    <property type="nucleotide sequence ID" value="NZ_HF536773.1"/>
</dbReference>
<proteinExistence type="predicted"/>
<evidence type="ECO:0000256" key="1">
    <source>
        <dbReference type="ARBA" id="ARBA00022490"/>
    </source>
</evidence>
<dbReference type="PANTHER" id="PTHR30307">
    <property type="entry name" value="S-ADENOSYLMETHIONINE:TRNA RIBOSYLTRANSFERASE-ISOMERASE"/>
    <property type="match status" value="1"/>
</dbReference>
<reference evidence="5 6" key="1">
    <citation type="journal article" date="2013" name="Genome Announc.">
        <title>Draft Genome Sequence of Rhizobium mesoamericanum STM3625, a Nitrogen-Fixing Symbiont of Mimosa pudica Isolated in French Guiana (South America).</title>
        <authorList>
            <person name="Moulin L."/>
            <person name="Mornico D."/>
            <person name="Melkonian R."/>
            <person name="Klonowska A."/>
        </authorList>
    </citation>
    <scope>NUCLEOTIDE SEQUENCE [LARGE SCALE GENOMIC DNA]</scope>
    <source>
        <strain evidence="5 6">STM3625</strain>
    </source>
</reference>